<feature type="transmembrane region" description="Helical" evidence="1">
    <location>
        <begin position="73"/>
        <end position="92"/>
    </location>
</feature>
<name>Q7UV83_RHOBA</name>
<dbReference type="KEGG" id="rba:RB2812"/>
<dbReference type="EMBL" id="BX294137">
    <property type="protein sequence ID" value="CAD72843.1"/>
    <property type="molecule type" value="Genomic_DNA"/>
</dbReference>
<sequence length="470" mass="51560">MLDRSSCRARRHTKRTFQRTDCRMLSQPLFLVGFPRAGACRTSQNTANVPTTQRSVQAKDLRIRSFREDWRRLFAAAVLGATFSVFCGLSAFCQPPTDTPVQASAFTRTVITVSLDGQTAEEAINQIVSQVSSGSPDRPWTWWRDGGVDPNEIVSLNLAGGSAAQAMTQLTRPLGWEAFPIPGVLLVGRPEWIDRTLGTLVSSAKPESVDLQWPRGTSSTMALSAVLSKAENRRLKLQDGSSEEATGVRWLPHDVWPEGKLQKVDPWHVASLMLSEFQMAARRGTPLARLRSRDESLPDGVQFVEATDTDWKDVKFLMNYPMEDGEAEVRRAVQSVDATASFRSGRDPKSRKTTLRVHTIPAGHRAALAAHWNAAPAPAQIAASGREATYDLKLLNKPADEVLSQFAGAAGKQLTIDDDAKLRSQTLVSLDAAKQTLSQLAQTIALQANLKVDWGEQVVRVSLPLDQPGE</sequence>
<evidence type="ECO:0000256" key="1">
    <source>
        <dbReference type="SAM" id="Phobius"/>
    </source>
</evidence>
<organism evidence="2 3">
    <name type="scientific">Rhodopirellula baltica (strain DSM 10527 / NCIMB 13988 / SH1)</name>
    <dbReference type="NCBI Taxonomy" id="243090"/>
    <lineage>
        <taxon>Bacteria</taxon>
        <taxon>Pseudomonadati</taxon>
        <taxon>Planctomycetota</taxon>
        <taxon>Planctomycetia</taxon>
        <taxon>Pirellulales</taxon>
        <taxon>Pirellulaceae</taxon>
        <taxon>Rhodopirellula</taxon>
    </lineage>
</organism>
<dbReference type="EnsemblBacteria" id="CAD72843">
    <property type="protein sequence ID" value="CAD72843"/>
    <property type="gene ID" value="RB2812"/>
</dbReference>
<dbReference type="HOGENOM" id="CLU_581224_0_0_0"/>
<keyword evidence="1" id="KW-0812">Transmembrane</keyword>
<keyword evidence="3" id="KW-1185">Reference proteome</keyword>
<dbReference type="AlphaFoldDB" id="Q7UV83"/>
<protein>
    <submittedName>
        <fullName evidence="2">Uncharacterized protein</fullName>
    </submittedName>
</protein>
<evidence type="ECO:0000313" key="3">
    <source>
        <dbReference type="Proteomes" id="UP000001025"/>
    </source>
</evidence>
<proteinExistence type="predicted"/>
<dbReference type="STRING" id="243090.RB2812"/>
<reference evidence="2 3" key="1">
    <citation type="journal article" date="2003" name="Proc. Natl. Acad. Sci. U.S.A.">
        <title>Complete genome sequence of the marine planctomycete Pirellula sp. strain 1.</title>
        <authorList>
            <person name="Gloeckner F.O."/>
            <person name="Kube M."/>
            <person name="Bauer M."/>
            <person name="Teeling H."/>
            <person name="Lombardot T."/>
            <person name="Ludwig W."/>
            <person name="Gade D."/>
            <person name="Beck A."/>
            <person name="Borzym K."/>
            <person name="Heitmann K."/>
            <person name="Rabus R."/>
            <person name="Schlesner H."/>
            <person name="Amann R."/>
            <person name="Reinhardt R."/>
        </authorList>
    </citation>
    <scope>NUCLEOTIDE SEQUENCE [LARGE SCALE GENOMIC DNA]</scope>
    <source>
        <strain evidence="3">DSM 10527 / NCIMB 13988 / SH1</strain>
    </source>
</reference>
<dbReference type="Proteomes" id="UP000001025">
    <property type="component" value="Chromosome"/>
</dbReference>
<dbReference type="InParanoid" id="Q7UV83"/>
<keyword evidence="1" id="KW-1133">Transmembrane helix</keyword>
<evidence type="ECO:0000313" key="2">
    <source>
        <dbReference type="EMBL" id="CAD72843.1"/>
    </source>
</evidence>
<dbReference type="PATRIC" id="fig|243090.15.peg.1293"/>
<keyword evidence="1" id="KW-0472">Membrane</keyword>
<gene>
    <name evidence="2" type="ordered locus">RB2812</name>
</gene>
<dbReference type="OrthoDB" id="251641at2"/>
<accession>Q7UV83</accession>